<keyword evidence="1" id="KW-0732">Signal</keyword>
<evidence type="ECO:0000313" key="2">
    <source>
        <dbReference type="EMBL" id="OYQ37880.1"/>
    </source>
</evidence>
<reference evidence="2 3" key="1">
    <citation type="submission" date="2017-07" db="EMBL/GenBank/DDBJ databases">
        <title>Flavobacterium cyanobacteriorum sp. nov., isolated from cyanobacterial aggregates in a eutrophic lake.</title>
        <authorList>
            <person name="Cai H."/>
        </authorList>
    </citation>
    <scope>NUCLEOTIDE SEQUENCE [LARGE SCALE GENOMIC DNA]</scope>
    <source>
        <strain evidence="2 3">TH021</strain>
    </source>
</reference>
<dbReference type="PROSITE" id="PS51257">
    <property type="entry name" value="PROKAR_LIPOPROTEIN"/>
    <property type="match status" value="1"/>
</dbReference>
<dbReference type="EMBL" id="NOXV01000246">
    <property type="protein sequence ID" value="OYQ37880.1"/>
    <property type="molecule type" value="Genomic_DNA"/>
</dbReference>
<accession>A0A255ZB94</accession>
<evidence type="ECO:0000256" key="1">
    <source>
        <dbReference type="SAM" id="SignalP"/>
    </source>
</evidence>
<comment type="caution">
    <text evidence="2">The sequence shown here is derived from an EMBL/GenBank/DDBJ whole genome shotgun (WGS) entry which is preliminary data.</text>
</comment>
<keyword evidence="3" id="KW-1185">Reference proteome</keyword>
<evidence type="ECO:0000313" key="3">
    <source>
        <dbReference type="Proteomes" id="UP000216605"/>
    </source>
</evidence>
<dbReference type="Proteomes" id="UP000216605">
    <property type="component" value="Unassembled WGS sequence"/>
</dbReference>
<name>A0A255ZB94_9FLAO</name>
<sequence length="83" mass="8772">MKFPNYLINSLAIVGALSIIIMACSADNSNSANVANSVGKYQISTTSNAGGFFVIDTETGVVKTFKQNTSNGDYILTNTTITQ</sequence>
<protein>
    <submittedName>
        <fullName evidence="2">Uncharacterized protein</fullName>
    </submittedName>
</protein>
<feature type="chain" id="PRO_5012626461" evidence="1">
    <location>
        <begin position="27"/>
        <end position="83"/>
    </location>
</feature>
<organism evidence="2 3">
    <name type="scientific">Flavobacterium cyanobacteriorum</name>
    <dbReference type="NCBI Taxonomy" id="2022802"/>
    <lineage>
        <taxon>Bacteria</taxon>
        <taxon>Pseudomonadati</taxon>
        <taxon>Bacteroidota</taxon>
        <taxon>Flavobacteriia</taxon>
        <taxon>Flavobacteriales</taxon>
        <taxon>Flavobacteriaceae</taxon>
        <taxon>Flavobacterium</taxon>
    </lineage>
</organism>
<feature type="signal peptide" evidence="1">
    <location>
        <begin position="1"/>
        <end position="26"/>
    </location>
</feature>
<dbReference type="RefSeq" id="WP_094414106.1">
    <property type="nucleotide sequence ID" value="NZ_NOXV01000246.1"/>
</dbReference>
<dbReference type="AlphaFoldDB" id="A0A255ZB94"/>
<proteinExistence type="predicted"/>
<gene>
    <name evidence="2" type="ORF">CHU92_07290</name>
</gene>